<proteinExistence type="predicted"/>
<dbReference type="InterPro" id="IPR004875">
    <property type="entry name" value="DDE_SF_endonuclease_dom"/>
</dbReference>
<dbReference type="Pfam" id="PF03184">
    <property type="entry name" value="DDE_1"/>
    <property type="match status" value="1"/>
</dbReference>
<name>A0A5J4X1G6_9EUKA</name>
<protein>
    <recommendedName>
        <fullName evidence="1">DDE-1 domain-containing protein</fullName>
    </recommendedName>
</protein>
<evidence type="ECO:0000259" key="1">
    <source>
        <dbReference type="Pfam" id="PF03184"/>
    </source>
</evidence>
<evidence type="ECO:0000313" key="2">
    <source>
        <dbReference type="EMBL" id="KAA6400572.1"/>
    </source>
</evidence>
<gene>
    <name evidence="2" type="ORF">EZS28_003909</name>
</gene>
<sequence>MPNATILPCVSSIGSHLTTFLIWPSMTVPPELKELLAHNIQIICEGVGWVTKDMFVNKILPVWEQDIIDLRKKLQLPVDSRALILLDSHASRNDIPNWNAISKRSHIDVITFVSHSTARCQPLDQYPNASLKRVLNHKFNSHGSPKIKDIREALVQALVDAINAALDRGCIV</sequence>
<dbReference type="Proteomes" id="UP000324800">
    <property type="component" value="Unassembled WGS sequence"/>
</dbReference>
<dbReference type="EMBL" id="SNRW01000541">
    <property type="protein sequence ID" value="KAA6400572.1"/>
    <property type="molecule type" value="Genomic_DNA"/>
</dbReference>
<dbReference type="AlphaFoldDB" id="A0A5J4X1G6"/>
<reference evidence="2 3" key="1">
    <citation type="submission" date="2019-03" db="EMBL/GenBank/DDBJ databases">
        <title>Single cell metagenomics reveals metabolic interactions within the superorganism composed of flagellate Streblomastix strix and complex community of Bacteroidetes bacteria on its surface.</title>
        <authorList>
            <person name="Treitli S.C."/>
            <person name="Kolisko M."/>
            <person name="Husnik F."/>
            <person name="Keeling P."/>
            <person name="Hampl V."/>
        </authorList>
    </citation>
    <scope>NUCLEOTIDE SEQUENCE [LARGE SCALE GENOMIC DNA]</scope>
    <source>
        <strain evidence="2">ST1C</strain>
    </source>
</reference>
<accession>A0A5J4X1G6</accession>
<organism evidence="2 3">
    <name type="scientific">Streblomastix strix</name>
    <dbReference type="NCBI Taxonomy" id="222440"/>
    <lineage>
        <taxon>Eukaryota</taxon>
        <taxon>Metamonada</taxon>
        <taxon>Preaxostyla</taxon>
        <taxon>Oxymonadida</taxon>
        <taxon>Streblomastigidae</taxon>
        <taxon>Streblomastix</taxon>
    </lineage>
</organism>
<comment type="caution">
    <text evidence="2">The sequence shown here is derived from an EMBL/GenBank/DDBJ whole genome shotgun (WGS) entry which is preliminary data.</text>
</comment>
<evidence type="ECO:0000313" key="3">
    <source>
        <dbReference type="Proteomes" id="UP000324800"/>
    </source>
</evidence>
<dbReference type="GO" id="GO:0003676">
    <property type="term" value="F:nucleic acid binding"/>
    <property type="evidence" value="ECO:0007669"/>
    <property type="project" value="InterPro"/>
</dbReference>
<feature type="domain" description="DDE-1" evidence="1">
    <location>
        <begin position="6"/>
        <end position="152"/>
    </location>
</feature>